<keyword evidence="2" id="KW-0547">Nucleotide-binding</keyword>
<proteinExistence type="inferred from homology"/>
<dbReference type="PANTHER" id="PTHR46268:SF27">
    <property type="entry name" value="UNIVERSAL STRESS PROTEIN RV2623"/>
    <property type="match status" value="1"/>
</dbReference>
<dbReference type="EMBL" id="LJGV01000022">
    <property type="protein sequence ID" value="OEU98540.1"/>
    <property type="molecule type" value="Genomic_DNA"/>
</dbReference>
<comment type="similarity">
    <text evidence="1">Belongs to the universal stress protein A family.</text>
</comment>
<dbReference type="Proteomes" id="UP000175829">
    <property type="component" value="Unassembled WGS sequence"/>
</dbReference>
<reference evidence="5 6" key="1">
    <citation type="journal article" date="2016" name="Front. Microbiol.">
        <title>Comparative Genomics Analysis of Streptomyces Species Reveals Their Adaptation to the Marine Environment and Their Diversity at the Genomic Level.</title>
        <authorList>
            <person name="Tian X."/>
            <person name="Zhang Z."/>
            <person name="Yang T."/>
            <person name="Chen M."/>
            <person name="Li J."/>
            <person name="Chen F."/>
            <person name="Yang J."/>
            <person name="Li W."/>
            <person name="Zhang B."/>
            <person name="Zhang Z."/>
            <person name="Wu J."/>
            <person name="Zhang C."/>
            <person name="Long L."/>
            <person name="Xiao J."/>
        </authorList>
    </citation>
    <scope>NUCLEOTIDE SEQUENCE [LARGE SCALE GENOMIC DNA]</scope>
    <source>
        <strain evidence="5 6">SCSIO M10379</strain>
    </source>
</reference>
<evidence type="ECO:0000256" key="1">
    <source>
        <dbReference type="ARBA" id="ARBA00008791"/>
    </source>
</evidence>
<feature type="domain" description="UspA" evidence="4">
    <location>
        <begin position="5"/>
        <end position="141"/>
    </location>
</feature>
<accession>A0A1E7K3P4</accession>
<dbReference type="AlphaFoldDB" id="A0A1E7K3P4"/>
<sequence length="295" mass="30273">MNAAPVVVGTDGSEPAGAALALAAGEAAAHGRRLVIAHAVDRTLPPGLAAVRHETGVHAPRERGESILREARTRAEDRAPGIAIETALSTDDARSQLAALAAEAFLTVVGSRGHGRVASGLLGSVTRHLTAVARTPVLVARSARPPAGPVVLGVDGSPAAEAATAFAFQEAAVHETDLLALHAWTEWSVPTLPHTDPTRSIAEVVEELRDGEERLLAEAVAGWAGRCPEVPVERRSVNGRIRQTLLDAAAGAGLLVVGSRGRGGFPGLRLGSVSSAVLQHAPCPVAVVPGTDREL</sequence>
<dbReference type="SUPFAM" id="SSF52402">
    <property type="entry name" value="Adenine nucleotide alpha hydrolases-like"/>
    <property type="match status" value="2"/>
</dbReference>
<gene>
    <name evidence="5" type="ORF">AN217_12760</name>
</gene>
<dbReference type="RefSeq" id="WP_019356516.1">
    <property type="nucleotide sequence ID" value="NZ_LJGV01000022.1"/>
</dbReference>
<evidence type="ECO:0000313" key="6">
    <source>
        <dbReference type="Proteomes" id="UP000175829"/>
    </source>
</evidence>
<dbReference type="PRINTS" id="PR01438">
    <property type="entry name" value="UNVRSLSTRESS"/>
</dbReference>
<dbReference type="InterPro" id="IPR006015">
    <property type="entry name" value="Universal_stress_UspA"/>
</dbReference>
<evidence type="ECO:0000313" key="5">
    <source>
        <dbReference type="EMBL" id="OEU98540.1"/>
    </source>
</evidence>
<protein>
    <submittedName>
        <fullName evidence="5">Universal stress protein UspA</fullName>
    </submittedName>
</protein>
<dbReference type="Gene3D" id="3.40.50.620">
    <property type="entry name" value="HUPs"/>
    <property type="match status" value="2"/>
</dbReference>
<dbReference type="GO" id="GO:0005524">
    <property type="term" value="F:ATP binding"/>
    <property type="evidence" value="ECO:0007669"/>
    <property type="project" value="UniProtKB-KW"/>
</dbReference>
<dbReference type="InterPro" id="IPR014729">
    <property type="entry name" value="Rossmann-like_a/b/a_fold"/>
</dbReference>
<comment type="caution">
    <text evidence="5">The sequence shown here is derived from an EMBL/GenBank/DDBJ whole genome shotgun (WGS) entry which is preliminary data.</text>
</comment>
<evidence type="ECO:0000259" key="4">
    <source>
        <dbReference type="Pfam" id="PF00582"/>
    </source>
</evidence>
<dbReference type="PANTHER" id="PTHR46268">
    <property type="entry name" value="STRESS RESPONSE PROTEIN NHAX"/>
    <property type="match status" value="1"/>
</dbReference>
<evidence type="ECO:0000256" key="2">
    <source>
        <dbReference type="ARBA" id="ARBA00022741"/>
    </source>
</evidence>
<dbReference type="Pfam" id="PF00582">
    <property type="entry name" value="Usp"/>
    <property type="match status" value="2"/>
</dbReference>
<dbReference type="PATRIC" id="fig|943816.4.peg.1984"/>
<name>A0A1E7K3P4_9ACTN</name>
<organism evidence="5 6">
    <name type="scientific">Streptomyces qinglanensis</name>
    <dbReference type="NCBI Taxonomy" id="943816"/>
    <lineage>
        <taxon>Bacteria</taxon>
        <taxon>Bacillati</taxon>
        <taxon>Actinomycetota</taxon>
        <taxon>Actinomycetes</taxon>
        <taxon>Kitasatosporales</taxon>
        <taxon>Streptomycetaceae</taxon>
        <taxon>Streptomyces</taxon>
    </lineage>
</organism>
<dbReference type="InterPro" id="IPR006016">
    <property type="entry name" value="UspA"/>
</dbReference>
<evidence type="ECO:0000256" key="3">
    <source>
        <dbReference type="ARBA" id="ARBA00022840"/>
    </source>
</evidence>
<keyword evidence="3" id="KW-0067">ATP-binding</keyword>
<feature type="domain" description="UspA" evidence="4">
    <location>
        <begin position="149"/>
        <end position="289"/>
    </location>
</feature>